<dbReference type="EMBL" id="JAVAIL010000003">
    <property type="protein sequence ID" value="MDP4540143.1"/>
    <property type="molecule type" value="Genomic_DNA"/>
</dbReference>
<keyword evidence="3" id="KW-1185">Reference proteome</keyword>
<evidence type="ECO:0008006" key="4">
    <source>
        <dbReference type="Google" id="ProtNLM"/>
    </source>
</evidence>
<dbReference type="Proteomes" id="UP001235664">
    <property type="component" value="Unassembled WGS sequence"/>
</dbReference>
<sequence>MGKAVGACALVVGVVLGGCEQKIWTRDEIADIADDSVDAGAPAYRTESLNSRIIALESELQTLESDVEFQSQMIEIQADHIDRLNEHADRSDARFSSLVDHYNKHTH</sequence>
<organism evidence="2 3">
    <name type="scientific">Qipengyuania benthica</name>
    <dbReference type="NCBI Taxonomy" id="3067651"/>
    <lineage>
        <taxon>Bacteria</taxon>
        <taxon>Pseudomonadati</taxon>
        <taxon>Pseudomonadota</taxon>
        <taxon>Alphaproteobacteria</taxon>
        <taxon>Sphingomonadales</taxon>
        <taxon>Erythrobacteraceae</taxon>
        <taxon>Qipengyuania</taxon>
    </lineage>
</organism>
<reference evidence="2 3" key="1">
    <citation type="submission" date="2023-08" db="EMBL/GenBank/DDBJ databases">
        <title>genomic of DY56.</title>
        <authorList>
            <person name="Wang Y."/>
        </authorList>
    </citation>
    <scope>NUCLEOTIDE SEQUENCE [LARGE SCALE GENOMIC DNA]</scope>
    <source>
        <strain evidence="2 3">DY56-A-20</strain>
    </source>
</reference>
<comment type="caution">
    <text evidence="2">The sequence shown here is derived from an EMBL/GenBank/DDBJ whole genome shotgun (WGS) entry which is preliminary data.</text>
</comment>
<dbReference type="PROSITE" id="PS51257">
    <property type="entry name" value="PROKAR_LIPOPROTEIN"/>
    <property type="match status" value="1"/>
</dbReference>
<feature type="coiled-coil region" evidence="1">
    <location>
        <begin position="46"/>
        <end position="73"/>
    </location>
</feature>
<keyword evidence="1" id="KW-0175">Coiled coil</keyword>
<gene>
    <name evidence="2" type="ORF">Q9K01_10940</name>
</gene>
<evidence type="ECO:0000313" key="3">
    <source>
        <dbReference type="Proteomes" id="UP001235664"/>
    </source>
</evidence>
<proteinExistence type="predicted"/>
<dbReference type="RefSeq" id="WP_305930284.1">
    <property type="nucleotide sequence ID" value="NZ_JAVAIL010000003.1"/>
</dbReference>
<evidence type="ECO:0000256" key="1">
    <source>
        <dbReference type="SAM" id="Coils"/>
    </source>
</evidence>
<name>A0ABT9HA51_9SPHN</name>
<protein>
    <recommendedName>
        <fullName evidence="4">Lipoprotein</fullName>
    </recommendedName>
</protein>
<evidence type="ECO:0000313" key="2">
    <source>
        <dbReference type="EMBL" id="MDP4540143.1"/>
    </source>
</evidence>
<accession>A0ABT9HA51</accession>